<name>A0A1M5HH52_9BACT</name>
<keyword evidence="3" id="KW-0449">Lipoprotein</keyword>
<accession>A0A1M5HH52</accession>
<dbReference type="CDD" id="cd16325">
    <property type="entry name" value="LolA"/>
    <property type="match status" value="1"/>
</dbReference>
<dbReference type="Gene3D" id="2.50.20.10">
    <property type="entry name" value="Lipoprotein localisation LolA/LolB/LppX"/>
    <property type="match status" value="1"/>
</dbReference>
<dbReference type="RefSeq" id="WP_073047176.1">
    <property type="nucleotide sequence ID" value="NZ_FQUO01000019.1"/>
</dbReference>
<evidence type="ECO:0000256" key="2">
    <source>
        <dbReference type="SAM" id="SignalP"/>
    </source>
</evidence>
<feature type="signal peptide" evidence="2">
    <location>
        <begin position="1"/>
        <end position="19"/>
    </location>
</feature>
<dbReference type="STRING" id="1302690.BUE76_13955"/>
<reference evidence="3 4" key="1">
    <citation type="submission" date="2016-11" db="EMBL/GenBank/DDBJ databases">
        <authorList>
            <person name="Jaros S."/>
            <person name="Januszkiewicz K."/>
            <person name="Wedrychowicz H."/>
        </authorList>
    </citation>
    <scope>NUCLEOTIDE SEQUENCE [LARGE SCALE GENOMIC DNA]</scope>
    <source>
        <strain evidence="3 4">DSM 26897</strain>
    </source>
</reference>
<keyword evidence="1 2" id="KW-0732">Signal</keyword>
<dbReference type="SUPFAM" id="SSF89392">
    <property type="entry name" value="Prokaryotic lipoproteins and lipoprotein localization factors"/>
    <property type="match status" value="1"/>
</dbReference>
<proteinExistence type="predicted"/>
<dbReference type="AlphaFoldDB" id="A0A1M5HH52"/>
<feature type="chain" id="PRO_5012319015" evidence="2">
    <location>
        <begin position="20"/>
        <end position="216"/>
    </location>
</feature>
<protein>
    <submittedName>
        <fullName evidence="3">Outer membrane lipoprotein-sorting protein</fullName>
    </submittedName>
</protein>
<dbReference type="InterPro" id="IPR004564">
    <property type="entry name" value="OM_lipoprot_carrier_LolA-like"/>
</dbReference>
<dbReference type="PANTHER" id="PTHR35869:SF1">
    <property type="entry name" value="OUTER-MEMBRANE LIPOPROTEIN CARRIER PROTEIN"/>
    <property type="match status" value="1"/>
</dbReference>
<dbReference type="EMBL" id="FQUO01000019">
    <property type="protein sequence ID" value="SHG15208.1"/>
    <property type="molecule type" value="Genomic_DNA"/>
</dbReference>
<sequence>MKKMYAFVLLLASFVSVQAQTKNDPEAKKVLDAVSAKFRTFKSPSATFTYQVENAQGKVLSSKKGQVNMKGNKYKVTMGGLEIFSDGRTSWNFDKGANEVTVSGVDLGSSAMTPQKLFTNFYDRDFLYKMNGEKKVAGKAVQEVELTPTDKSKPFHKVYVLVDKANKTIYSARFLEKSGNRYSYTINSLAPNAAVTDAAFVFDKKKYPGVEVVDLR</sequence>
<evidence type="ECO:0000313" key="3">
    <source>
        <dbReference type="EMBL" id="SHG15208.1"/>
    </source>
</evidence>
<dbReference type="Proteomes" id="UP000184368">
    <property type="component" value="Unassembled WGS sequence"/>
</dbReference>
<dbReference type="Pfam" id="PF03548">
    <property type="entry name" value="LolA"/>
    <property type="match status" value="1"/>
</dbReference>
<dbReference type="OrthoDB" id="9810685at2"/>
<gene>
    <name evidence="3" type="ORF">SAMN05444008_11952</name>
</gene>
<organism evidence="3 4">
    <name type="scientific">Cnuella takakiae</name>
    <dbReference type="NCBI Taxonomy" id="1302690"/>
    <lineage>
        <taxon>Bacteria</taxon>
        <taxon>Pseudomonadati</taxon>
        <taxon>Bacteroidota</taxon>
        <taxon>Chitinophagia</taxon>
        <taxon>Chitinophagales</taxon>
        <taxon>Chitinophagaceae</taxon>
        <taxon>Cnuella</taxon>
    </lineage>
</organism>
<dbReference type="PANTHER" id="PTHR35869">
    <property type="entry name" value="OUTER-MEMBRANE LIPOPROTEIN CARRIER PROTEIN"/>
    <property type="match status" value="1"/>
</dbReference>
<keyword evidence="4" id="KW-1185">Reference proteome</keyword>
<evidence type="ECO:0000313" key="4">
    <source>
        <dbReference type="Proteomes" id="UP000184368"/>
    </source>
</evidence>
<dbReference type="InterPro" id="IPR029046">
    <property type="entry name" value="LolA/LolB/LppX"/>
</dbReference>
<evidence type="ECO:0000256" key="1">
    <source>
        <dbReference type="ARBA" id="ARBA00022729"/>
    </source>
</evidence>